<organism evidence="2">
    <name type="scientific">Leptosphaeria maculans (strain JN3 / isolate v23.1.3 / race Av1-4-5-6-7-8)</name>
    <name type="common">Blackleg fungus</name>
    <name type="synonym">Phoma lingam</name>
    <dbReference type="NCBI Taxonomy" id="985895"/>
    <lineage>
        <taxon>Eukaryota</taxon>
        <taxon>Fungi</taxon>
        <taxon>Dikarya</taxon>
        <taxon>Ascomycota</taxon>
        <taxon>Pezizomycotina</taxon>
        <taxon>Dothideomycetes</taxon>
        <taxon>Pleosporomycetidae</taxon>
        <taxon>Pleosporales</taxon>
        <taxon>Pleosporineae</taxon>
        <taxon>Leptosphaeriaceae</taxon>
        <taxon>Plenodomus</taxon>
        <taxon>Plenodomus lingam/Leptosphaeria maculans species complex</taxon>
    </lineage>
</organism>
<dbReference type="Proteomes" id="UP000002668">
    <property type="component" value="Genome"/>
</dbReference>
<protein>
    <submittedName>
        <fullName evidence="1">Predicted protein</fullName>
    </submittedName>
</protein>
<evidence type="ECO:0000313" key="1">
    <source>
        <dbReference type="EMBL" id="CBX93908.1"/>
    </source>
</evidence>
<accession>E4ZRR1</accession>
<dbReference type="InParanoid" id="E4ZRR1"/>
<keyword evidence="2" id="KW-1185">Reference proteome</keyword>
<dbReference type="VEuPathDB" id="FungiDB:LEMA_P035820.1"/>
<dbReference type="AlphaFoldDB" id="E4ZRR1"/>
<dbReference type="HOGENOM" id="CLU_1722697_0_0_1"/>
<gene>
    <name evidence="1" type="ORF">LEMA_P035820.1</name>
</gene>
<sequence length="152" mass="16303">MDIHSFPINLGQPPERCASEAVAQSTTVSAAVRSTQGADLVAALPSAPSNPTKWAVRRSDPDDTVVIDRPAFGTNALVYFCDICSSASEWSRRLAPYLNLDNGRNHNTEGCTAAMGHNSPVKIAVRCQNVAHKPTSGERQPVTTTWIGQCLL</sequence>
<proteinExistence type="predicted"/>
<name>E4ZRR1_LEPMJ</name>
<dbReference type="EMBL" id="FP929116">
    <property type="protein sequence ID" value="CBX93908.1"/>
    <property type="molecule type" value="Genomic_DNA"/>
</dbReference>
<reference evidence="2" key="1">
    <citation type="journal article" date="2011" name="Nat. Commun.">
        <title>Effector diversification within compartments of the Leptosphaeria maculans genome affected by Repeat-Induced Point mutations.</title>
        <authorList>
            <person name="Rouxel T."/>
            <person name="Grandaubert J."/>
            <person name="Hane J.K."/>
            <person name="Hoede C."/>
            <person name="van de Wouw A.P."/>
            <person name="Couloux A."/>
            <person name="Dominguez V."/>
            <person name="Anthouard V."/>
            <person name="Bally P."/>
            <person name="Bourras S."/>
            <person name="Cozijnsen A.J."/>
            <person name="Ciuffetti L.M."/>
            <person name="Degrave A."/>
            <person name="Dilmaghani A."/>
            <person name="Duret L."/>
            <person name="Fudal I."/>
            <person name="Goodwin S.B."/>
            <person name="Gout L."/>
            <person name="Glaser N."/>
            <person name="Linglin J."/>
            <person name="Kema G.H.J."/>
            <person name="Lapalu N."/>
            <person name="Lawrence C.B."/>
            <person name="May K."/>
            <person name="Meyer M."/>
            <person name="Ollivier B."/>
            <person name="Poulain J."/>
            <person name="Schoch C.L."/>
            <person name="Simon A."/>
            <person name="Spatafora J.W."/>
            <person name="Stachowiak A."/>
            <person name="Turgeon B.G."/>
            <person name="Tyler B.M."/>
            <person name="Vincent D."/>
            <person name="Weissenbach J."/>
            <person name="Amselem J."/>
            <person name="Quesneville H."/>
            <person name="Oliver R.P."/>
            <person name="Wincker P."/>
            <person name="Balesdent M.-H."/>
            <person name="Howlett B.J."/>
        </authorList>
    </citation>
    <scope>NUCLEOTIDE SEQUENCE [LARGE SCALE GENOMIC DNA]</scope>
    <source>
        <strain evidence="2">JN3 / isolate v23.1.3 / race Av1-4-5-6-7-8</strain>
    </source>
</reference>
<evidence type="ECO:0000313" key="2">
    <source>
        <dbReference type="Proteomes" id="UP000002668"/>
    </source>
</evidence>